<organism evidence="3 4">
    <name type="scientific">Lentithecium fluviatile CBS 122367</name>
    <dbReference type="NCBI Taxonomy" id="1168545"/>
    <lineage>
        <taxon>Eukaryota</taxon>
        <taxon>Fungi</taxon>
        <taxon>Dikarya</taxon>
        <taxon>Ascomycota</taxon>
        <taxon>Pezizomycotina</taxon>
        <taxon>Dothideomycetes</taxon>
        <taxon>Pleosporomycetidae</taxon>
        <taxon>Pleosporales</taxon>
        <taxon>Massarineae</taxon>
        <taxon>Lentitheciaceae</taxon>
        <taxon>Lentithecium</taxon>
    </lineage>
</organism>
<comment type="similarity">
    <text evidence="1">Belongs to the tpcK family.</text>
</comment>
<proteinExistence type="inferred from homology"/>
<accession>A0A6G1J634</accession>
<feature type="domain" description="EthD" evidence="2">
    <location>
        <begin position="16"/>
        <end position="116"/>
    </location>
</feature>
<protein>
    <recommendedName>
        <fullName evidence="2">EthD domain-containing protein</fullName>
    </recommendedName>
</protein>
<dbReference type="OrthoDB" id="2519291at2759"/>
<dbReference type="Proteomes" id="UP000799291">
    <property type="component" value="Unassembled WGS sequence"/>
</dbReference>
<keyword evidence="4" id="KW-1185">Reference proteome</keyword>
<dbReference type="InterPro" id="IPR011008">
    <property type="entry name" value="Dimeric_a/b-barrel"/>
</dbReference>
<reference evidence="3" key="1">
    <citation type="journal article" date="2020" name="Stud. Mycol.">
        <title>101 Dothideomycetes genomes: a test case for predicting lifestyles and emergence of pathogens.</title>
        <authorList>
            <person name="Haridas S."/>
            <person name="Albert R."/>
            <person name="Binder M."/>
            <person name="Bloem J."/>
            <person name="Labutti K."/>
            <person name="Salamov A."/>
            <person name="Andreopoulos B."/>
            <person name="Baker S."/>
            <person name="Barry K."/>
            <person name="Bills G."/>
            <person name="Bluhm B."/>
            <person name="Cannon C."/>
            <person name="Castanera R."/>
            <person name="Culley D."/>
            <person name="Daum C."/>
            <person name="Ezra D."/>
            <person name="Gonzalez J."/>
            <person name="Henrissat B."/>
            <person name="Kuo A."/>
            <person name="Liang C."/>
            <person name="Lipzen A."/>
            <person name="Lutzoni F."/>
            <person name="Magnuson J."/>
            <person name="Mondo S."/>
            <person name="Nolan M."/>
            <person name="Ohm R."/>
            <person name="Pangilinan J."/>
            <person name="Park H.-J."/>
            <person name="Ramirez L."/>
            <person name="Alfaro M."/>
            <person name="Sun H."/>
            <person name="Tritt A."/>
            <person name="Yoshinaga Y."/>
            <person name="Zwiers L.-H."/>
            <person name="Turgeon B."/>
            <person name="Goodwin S."/>
            <person name="Spatafora J."/>
            <person name="Crous P."/>
            <person name="Grigoriev I."/>
        </authorList>
    </citation>
    <scope>NUCLEOTIDE SEQUENCE</scope>
    <source>
        <strain evidence="3">CBS 122367</strain>
    </source>
</reference>
<evidence type="ECO:0000256" key="1">
    <source>
        <dbReference type="ARBA" id="ARBA00005986"/>
    </source>
</evidence>
<dbReference type="AlphaFoldDB" id="A0A6G1J634"/>
<name>A0A6G1J634_9PLEO</name>
<dbReference type="Pfam" id="PF07110">
    <property type="entry name" value="EthD"/>
    <property type="match status" value="1"/>
</dbReference>
<dbReference type="EMBL" id="MU005578">
    <property type="protein sequence ID" value="KAF2685878.1"/>
    <property type="molecule type" value="Genomic_DNA"/>
</dbReference>
<evidence type="ECO:0000313" key="3">
    <source>
        <dbReference type="EMBL" id="KAF2685878.1"/>
    </source>
</evidence>
<dbReference type="Gene3D" id="3.30.70.100">
    <property type="match status" value="1"/>
</dbReference>
<gene>
    <name evidence="3" type="ORF">K458DRAFT_417070</name>
</gene>
<evidence type="ECO:0000313" key="4">
    <source>
        <dbReference type="Proteomes" id="UP000799291"/>
    </source>
</evidence>
<dbReference type="GO" id="GO:0016491">
    <property type="term" value="F:oxidoreductase activity"/>
    <property type="evidence" value="ECO:0007669"/>
    <property type="project" value="InterPro"/>
</dbReference>
<dbReference type="InterPro" id="IPR009799">
    <property type="entry name" value="EthD_dom"/>
</dbReference>
<dbReference type="SUPFAM" id="SSF54909">
    <property type="entry name" value="Dimeric alpha+beta barrel"/>
    <property type="match status" value="1"/>
</dbReference>
<evidence type="ECO:0000259" key="2">
    <source>
        <dbReference type="Pfam" id="PF07110"/>
    </source>
</evidence>
<sequence length="135" mass="15617">MVTPPKYKLLLFFKRNPSLSPSEFKAYYEANHVPMVMEIAKDCKGLVRYTRRYLLHEASDPELDLPFTVFGTPTPTVDFDIVNEVTFRSKEDAAEFARAMYGIEENAKKVLADESKLFIRNQMRGMLVEEIESIE</sequence>